<organism evidence="1 2">
    <name type="scientific">Taibaiella lutea</name>
    <dbReference type="NCBI Taxonomy" id="2608001"/>
    <lineage>
        <taxon>Bacteria</taxon>
        <taxon>Pseudomonadati</taxon>
        <taxon>Bacteroidota</taxon>
        <taxon>Chitinophagia</taxon>
        <taxon>Chitinophagales</taxon>
        <taxon>Chitinophagaceae</taxon>
        <taxon>Taibaiella</taxon>
    </lineage>
</organism>
<evidence type="ECO:0000313" key="2">
    <source>
        <dbReference type="Proteomes" id="UP000323632"/>
    </source>
</evidence>
<proteinExistence type="predicted"/>
<dbReference type="AlphaFoldDB" id="A0A5M6CC34"/>
<gene>
    <name evidence="1" type="ORF">F0919_18115</name>
</gene>
<reference evidence="1 2" key="1">
    <citation type="submission" date="2019-09" db="EMBL/GenBank/DDBJ databases">
        <title>Genome sequence and assembly of Taibaiella sp.</title>
        <authorList>
            <person name="Chhetri G."/>
        </authorList>
    </citation>
    <scope>NUCLEOTIDE SEQUENCE [LARGE SCALE GENOMIC DNA]</scope>
    <source>
        <strain evidence="1 2">KVB11</strain>
    </source>
</reference>
<evidence type="ECO:0000313" key="1">
    <source>
        <dbReference type="EMBL" id="KAA5532696.1"/>
    </source>
</evidence>
<dbReference type="RefSeq" id="WP_150034296.1">
    <property type="nucleotide sequence ID" value="NZ_VWSH01000004.1"/>
</dbReference>
<sequence>MAASFKNTDEEISFCLKQVSIYSNRATLLLKRKEEVSTSSPRKGKRIKKQYLSDEQRDKLYQKAIS</sequence>
<accession>A0A5M6CC34</accession>
<name>A0A5M6CC34_9BACT</name>
<keyword evidence="2" id="KW-1185">Reference proteome</keyword>
<comment type="caution">
    <text evidence="1">The sequence shown here is derived from an EMBL/GenBank/DDBJ whole genome shotgun (WGS) entry which is preliminary data.</text>
</comment>
<dbReference type="Proteomes" id="UP000323632">
    <property type="component" value="Unassembled WGS sequence"/>
</dbReference>
<protein>
    <submittedName>
        <fullName evidence="1">Uncharacterized protein</fullName>
    </submittedName>
</protein>
<dbReference type="EMBL" id="VWSH01000004">
    <property type="protein sequence ID" value="KAA5532696.1"/>
    <property type="molecule type" value="Genomic_DNA"/>
</dbReference>